<reference evidence="1" key="2">
    <citation type="journal article" date="2015" name="Fish Shellfish Immunol.">
        <title>Early steps in the European eel (Anguilla anguilla)-Vibrio vulnificus interaction in the gills: Role of the RtxA13 toxin.</title>
        <authorList>
            <person name="Callol A."/>
            <person name="Pajuelo D."/>
            <person name="Ebbesson L."/>
            <person name="Teles M."/>
            <person name="MacKenzie S."/>
            <person name="Amaro C."/>
        </authorList>
    </citation>
    <scope>NUCLEOTIDE SEQUENCE</scope>
</reference>
<name>A0A0E9SWJ5_ANGAN</name>
<reference evidence="1" key="1">
    <citation type="submission" date="2014-11" db="EMBL/GenBank/DDBJ databases">
        <authorList>
            <person name="Amaro Gonzalez C."/>
        </authorList>
    </citation>
    <scope>NUCLEOTIDE SEQUENCE</scope>
</reference>
<proteinExistence type="predicted"/>
<accession>A0A0E9SWJ5</accession>
<dbReference type="AlphaFoldDB" id="A0A0E9SWJ5"/>
<evidence type="ECO:0000313" key="1">
    <source>
        <dbReference type="EMBL" id="JAH45030.1"/>
    </source>
</evidence>
<sequence length="45" mass="5108">MNKYDECCLFARNECEIGQGLCTHKTGEHKKCGNGRKLSTQTQVF</sequence>
<organism evidence="1">
    <name type="scientific">Anguilla anguilla</name>
    <name type="common">European freshwater eel</name>
    <name type="synonym">Muraena anguilla</name>
    <dbReference type="NCBI Taxonomy" id="7936"/>
    <lineage>
        <taxon>Eukaryota</taxon>
        <taxon>Metazoa</taxon>
        <taxon>Chordata</taxon>
        <taxon>Craniata</taxon>
        <taxon>Vertebrata</taxon>
        <taxon>Euteleostomi</taxon>
        <taxon>Actinopterygii</taxon>
        <taxon>Neopterygii</taxon>
        <taxon>Teleostei</taxon>
        <taxon>Anguilliformes</taxon>
        <taxon>Anguillidae</taxon>
        <taxon>Anguilla</taxon>
    </lineage>
</organism>
<protein>
    <submittedName>
        <fullName evidence="1">Uncharacterized protein</fullName>
    </submittedName>
</protein>
<dbReference type="EMBL" id="GBXM01063547">
    <property type="protein sequence ID" value="JAH45030.1"/>
    <property type="molecule type" value="Transcribed_RNA"/>
</dbReference>